<dbReference type="Proteomes" id="UP000003434">
    <property type="component" value="Unassembled WGS sequence"/>
</dbReference>
<dbReference type="Pfam" id="PF14367">
    <property type="entry name" value="DUF4411"/>
    <property type="match status" value="1"/>
</dbReference>
<organism evidence="1 2">
    <name type="scientific">Lachnoanaerobaculum saburreum DSM 3986</name>
    <dbReference type="NCBI Taxonomy" id="887325"/>
    <lineage>
        <taxon>Bacteria</taxon>
        <taxon>Bacillati</taxon>
        <taxon>Bacillota</taxon>
        <taxon>Clostridia</taxon>
        <taxon>Lachnospirales</taxon>
        <taxon>Lachnospiraceae</taxon>
        <taxon>Lachnoanaerobaculum</taxon>
    </lineage>
</organism>
<accession>E6LJA0</accession>
<dbReference type="HOGENOM" id="CLU_116293_0_1_9"/>
<gene>
    <name evidence="1" type="ORF">HMPREF0381_0035</name>
</gene>
<dbReference type="PIRSF" id="PIRSF008505">
    <property type="entry name" value="UCP008505"/>
    <property type="match status" value="1"/>
</dbReference>
<dbReference type="AlphaFoldDB" id="E6LJA0"/>
<sequence>MSKIFLLDSNVFITPYRLYYPFDFAPGYWQQLEVSLQLDNVKVPDVVFKEVSRMEDELSVWIKNLSSFKPLSTKASSVLANYRKVLSYVQNCGLYKDEALRNWAQKDIADPWLIAVAMELKAIIITEEVSVGSGLSTKNPSKNAKLPDVANYFGVKCERLFYFMREMNFKL</sequence>
<dbReference type="SUPFAM" id="SSF88723">
    <property type="entry name" value="PIN domain-like"/>
    <property type="match status" value="1"/>
</dbReference>
<proteinExistence type="predicted"/>
<dbReference type="InterPro" id="IPR029060">
    <property type="entry name" value="PIN-like_dom_sf"/>
</dbReference>
<reference evidence="1 2" key="1">
    <citation type="submission" date="2010-12" db="EMBL/GenBank/DDBJ databases">
        <authorList>
            <person name="Muzny D."/>
            <person name="Qin X."/>
            <person name="Deng J."/>
            <person name="Jiang H."/>
            <person name="Liu Y."/>
            <person name="Qu J."/>
            <person name="Song X.-Z."/>
            <person name="Zhang L."/>
            <person name="Thornton R."/>
            <person name="Coyle M."/>
            <person name="Francisco L."/>
            <person name="Jackson L."/>
            <person name="Javaid M."/>
            <person name="Korchina V."/>
            <person name="Kovar C."/>
            <person name="Mata R."/>
            <person name="Mathew T."/>
            <person name="Ngo R."/>
            <person name="Nguyen L."/>
            <person name="Nguyen N."/>
            <person name="Okwuonu G."/>
            <person name="Ongeri F."/>
            <person name="Pham C."/>
            <person name="Simmons D."/>
            <person name="Wilczek-Boney K."/>
            <person name="Hale W."/>
            <person name="Jakkamsetti A."/>
            <person name="Pham P."/>
            <person name="Ruth R."/>
            <person name="San Lucas F."/>
            <person name="Warren J."/>
            <person name="Zhang J."/>
            <person name="Zhao Z."/>
            <person name="Zhou C."/>
            <person name="Zhu D."/>
            <person name="Lee S."/>
            <person name="Bess C."/>
            <person name="Blankenburg K."/>
            <person name="Forbes L."/>
            <person name="Fu Q."/>
            <person name="Gubbala S."/>
            <person name="Hirani K."/>
            <person name="Jayaseelan J.C."/>
            <person name="Lara F."/>
            <person name="Munidasa M."/>
            <person name="Palculict T."/>
            <person name="Patil S."/>
            <person name="Pu L.-L."/>
            <person name="Saada N."/>
            <person name="Tang L."/>
            <person name="Weissenberger G."/>
            <person name="Zhu Y."/>
            <person name="Hemphill L."/>
            <person name="Shang Y."/>
            <person name="Youmans B."/>
            <person name="Ayvaz T."/>
            <person name="Ross M."/>
            <person name="Santibanez J."/>
            <person name="Aqrawi P."/>
            <person name="Gross S."/>
            <person name="Joshi V."/>
            <person name="Fowler G."/>
            <person name="Nazareth L."/>
            <person name="Reid J."/>
            <person name="Worley K."/>
            <person name="Petrosino J."/>
            <person name="Highlander S."/>
            <person name="Gibbs R."/>
        </authorList>
    </citation>
    <scope>NUCLEOTIDE SEQUENCE [LARGE SCALE GENOMIC DNA]</scope>
    <source>
        <strain evidence="1 2">DSM 3986</strain>
    </source>
</reference>
<name>E6LJA0_9FIRM</name>
<dbReference type="RefSeq" id="WP_008749808.1">
    <property type="nucleotide sequence ID" value="NZ_GL622296.1"/>
</dbReference>
<protein>
    <submittedName>
        <fullName evidence="1">PIN domain protein</fullName>
    </submittedName>
</protein>
<evidence type="ECO:0000313" key="1">
    <source>
        <dbReference type="EMBL" id="EFU78034.1"/>
    </source>
</evidence>
<dbReference type="eggNOG" id="COG1487">
    <property type="taxonomic scope" value="Bacteria"/>
</dbReference>
<comment type="caution">
    <text evidence="1">The sequence shown here is derived from an EMBL/GenBank/DDBJ whole genome shotgun (WGS) entry which is preliminary data.</text>
</comment>
<evidence type="ECO:0000313" key="2">
    <source>
        <dbReference type="Proteomes" id="UP000003434"/>
    </source>
</evidence>
<dbReference type="EMBL" id="AEPW01000001">
    <property type="protein sequence ID" value="EFU78034.1"/>
    <property type="molecule type" value="Genomic_DNA"/>
</dbReference>
<dbReference type="InterPro" id="IPR016541">
    <property type="entry name" value="UCP008505"/>
</dbReference>